<protein>
    <submittedName>
        <fullName evidence="14">ATP-binding cassette domain-containing protein</fullName>
    </submittedName>
</protein>
<keyword evidence="7" id="KW-0547">Nucleotide-binding</keyword>
<evidence type="ECO:0000256" key="7">
    <source>
        <dbReference type="ARBA" id="ARBA00022741"/>
    </source>
</evidence>
<name>A0ABR7T4H6_HELCL</name>
<evidence type="ECO:0000256" key="12">
    <source>
        <dbReference type="SAM" id="Phobius"/>
    </source>
</evidence>
<dbReference type="InterPro" id="IPR027417">
    <property type="entry name" value="P-loop_NTPase"/>
</dbReference>
<keyword evidence="8 14" id="KW-0067">ATP-binding</keyword>
<keyword evidence="10 12" id="KW-1133">Transmembrane helix</keyword>
<evidence type="ECO:0000256" key="3">
    <source>
        <dbReference type="ARBA" id="ARBA00005417"/>
    </source>
</evidence>
<dbReference type="InterPro" id="IPR050095">
    <property type="entry name" value="ECF_ABC_transporter_ATP-bd"/>
</dbReference>
<feature type="transmembrane region" description="Helical" evidence="12">
    <location>
        <begin position="772"/>
        <end position="795"/>
    </location>
</feature>
<evidence type="ECO:0000256" key="9">
    <source>
        <dbReference type="ARBA" id="ARBA00022967"/>
    </source>
</evidence>
<dbReference type="Proteomes" id="UP000617402">
    <property type="component" value="Unassembled WGS sequence"/>
</dbReference>
<feature type="transmembrane region" description="Helical" evidence="12">
    <location>
        <begin position="826"/>
        <end position="844"/>
    </location>
</feature>
<dbReference type="InterPro" id="IPR003593">
    <property type="entry name" value="AAA+_ATPase"/>
</dbReference>
<accession>A0ABR7T4H6</accession>
<keyword evidence="11 12" id="KW-0472">Membrane</keyword>
<dbReference type="InterPro" id="IPR003439">
    <property type="entry name" value="ABC_transporter-like_ATP-bd"/>
</dbReference>
<evidence type="ECO:0000313" key="14">
    <source>
        <dbReference type="EMBL" id="MBC9785683.1"/>
    </source>
</evidence>
<keyword evidence="4" id="KW-0813">Transport</keyword>
<feature type="transmembrane region" description="Helical" evidence="12">
    <location>
        <begin position="618"/>
        <end position="637"/>
    </location>
</feature>
<evidence type="ECO:0000256" key="4">
    <source>
        <dbReference type="ARBA" id="ARBA00022448"/>
    </source>
</evidence>
<dbReference type="PROSITE" id="PS00211">
    <property type="entry name" value="ABC_TRANSPORTER_1"/>
    <property type="match status" value="1"/>
</dbReference>
<evidence type="ECO:0000259" key="13">
    <source>
        <dbReference type="PROSITE" id="PS50893"/>
    </source>
</evidence>
<proteinExistence type="inferred from homology"/>
<dbReference type="SMART" id="SM00382">
    <property type="entry name" value="AAA"/>
    <property type="match status" value="2"/>
</dbReference>
<evidence type="ECO:0000256" key="11">
    <source>
        <dbReference type="ARBA" id="ARBA00023136"/>
    </source>
</evidence>
<feature type="transmembrane region" description="Helical" evidence="12">
    <location>
        <begin position="649"/>
        <end position="666"/>
    </location>
</feature>
<dbReference type="Pfam" id="PF02361">
    <property type="entry name" value="CbiQ"/>
    <property type="match status" value="1"/>
</dbReference>
<dbReference type="PANTHER" id="PTHR43553:SF21">
    <property type="entry name" value="ABC TRANSPORTER ATP-BINDING PROTEIN MA_1418-RELATED"/>
    <property type="match status" value="1"/>
</dbReference>
<dbReference type="CDD" id="cd16914">
    <property type="entry name" value="EcfT"/>
    <property type="match status" value="1"/>
</dbReference>
<sequence length="847" mass="94135">MANAIEIQNLTYRYPHAERPSLVNLNLTVESGKFIAIMGPTGAGKSTLCLCLNGLIPQLMQGDLIGKVLLAGKDTQKFRVQTLARQIGLVLQEPETQIFGQTVFEDGAIGPCNFSLPASEVQERVREALTRVGLTSYEPRHTEELSGGEKQRLAIAGLLAQRPEILVLDEPAAELDPKGRQEIYETLDALRKEYSMTIVVVEPNGEDILERADEIIVLCEGEIAWQGQPDRLFRDVSLVKRLGLRPIPVSLIGWHCYEKGWIGREEIPLTVSSAVSLFRRPGIKELVQGDFDNVFHFKKANTTINPQNREDVAAIEIRQLFYTYESGQRALQGIDFTVQQGEFITFVGQNGAGKTTLAKHLNGLLKPASGEVLIHGKSTKDVPTSQLAHRVGYVFQNPDHQIFSLTVEKEVEYGLGNLNLTEVEVRERVSEALRLTGLESRRSVHPLTLGKGDRQMLALASILALRPQILVIDEPTTGLDESGVGQVMALIKRLHEEGTTVIMVSHDMELVAQYAERVIVLYEGTVLMDGPSQDVFAERDILAQAAVIPPQRFLLEEALFGQAGSITQTDLVLPTRGMEQTGSSNPQTRQSYLSRLDVRTKIAGFFGVVITSFVFQDLLSMLALFAIVAVVATLVKSTWEKSWDTLKPLLPLLGLIVIMTAFTYPQDHLPDGIYRTVIITGFIDERWGMTVGGLLMGLTYILRIVIMVIISVVLMASTPFEDFLQFLCKLRMPSEVSFMLVTAIRFIPTLDKKRRMIMEAQSARGAAWNARGLFGPIRAFVPLFVPLIVNAITMADRLSMAMLNRGYGYSRTPTVLREIEMAPRDYLWTALIVFATALCIYLRISPI</sequence>
<keyword evidence="6 12" id="KW-0812">Transmembrane</keyword>
<evidence type="ECO:0000256" key="8">
    <source>
        <dbReference type="ARBA" id="ARBA00022840"/>
    </source>
</evidence>
<dbReference type="EMBL" id="JACVHF010000017">
    <property type="protein sequence ID" value="MBC9785683.1"/>
    <property type="molecule type" value="Genomic_DNA"/>
</dbReference>
<reference evidence="14 15" key="1">
    <citation type="submission" date="2020-07" db="EMBL/GenBank/DDBJ databases">
        <title>Draft whole-genome sequence of Heliobacterium chlorum DSM 3682, type strain.</title>
        <authorList>
            <person name="Kyndt J.A."/>
            <person name="Meyer T.E."/>
            <person name="Imhoff J.F."/>
        </authorList>
    </citation>
    <scope>NUCLEOTIDE SEQUENCE [LARGE SCALE GENOMIC DNA]</scope>
    <source>
        <strain evidence="14 15">DSM 3682</strain>
    </source>
</reference>
<evidence type="ECO:0000313" key="15">
    <source>
        <dbReference type="Proteomes" id="UP000617402"/>
    </source>
</evidence>
<dbReference type="InterPro" id="IPR003339">
    <property type="entry name" value="ABC/ECF_trnsptr_transmembrane"/>
</dbReference>
<comment type="similarity">
    <text evidence="3">Belongs to the ABC transporter superfamily.</text>
</comment>
<dbReference type="PANTHER" id="PTHR43553">
    <property type="entry name" value="HEAVY METAL TRANSPORTER"/>
    <property type="match status" value="1"/>
</dbReference>
<dbReference type="InterPro" id="IPR015856">
    <property type="entry name" value="ABC_transpr_CbiO/EcfA_su"/>
</dbReference>
<evidence type="ECO:0000256" key="2">
    <source>
        <dbReference type="ARBA" id="ARBA00004202"/>
    </source>
</evidence>
<keyword evidence="9" id="KW-1278">Translocase</keyword>
<evidence type="ECO:0000256" key="10">
    <source>
        <dbReference type="ARBA" id="ARBA00022989"/>
    </source>
</evidence>
<gene>
    <name evidence="14" type="ORF">H1S01_14420</name>
</gene>
<dbReference type="NCBIfam" id="NF010167">
    <property type="entry name" value="PRK13648.1"/>
    <property type="match status" value="2"/>
</dbReference>
<feature type="domain" description="ABC transporter" evidence="13">
    <location>
        <begin position="315"/>
        <end position="548"/>
    </location>
</feature>
<keyword evidence="15" id="KW-1185">Reference proteome</keyword>
<feature type="transmembrane region" description="Helical" evidence="12">
    <location>
        <begin position="700"/>
        <end position="720"/>
    </location>
</feature>
<evidence type="ECO:0000256" key="1">
    <source>
        <dbReference type="ARBA" id="ARBA00004141"/>
    </source>
</evidence>
<dbReference type="GO" id="GO:0005524">
    <property type="term" value="F:ATP binding"/>
    <property type="evidence" value="ECO:0007669"/>
    <property type="project" value="UniProtKB-KW"/>
</dbReference>
<organism evidence="14 15">
    <name type="scientific">Heliobacterium chlorum</name>
    <dbReference type="NCBI Taxonomy" id="2698"/>
    <lineage>
        <taxon>Bacteria</taxon>
        <taxon>Bacillati</taxon>
        <taxon>Bacillota</taxon>
        <taxon>Clostridia</taxon>
        <taxon>Eubacteriales</taxon>
        <taxon>Heliobacteriaceae</taxon>
        <taxon>Heliobacterium</taxon>
    </lineage>
</organism>
<dbReference type="PROSITE" id="PS50893">
    <property type="entry name" value="ABC_TRANSPORTER_2"/>
    <property type="match status" value="2"/>
</dbReference>
<comment type="subcellular location">
    <subcellularLocation>
        <location evidence="2">Cell membrane</location>
        <topology evidence="2">Peripheral membrane protein</topology>
    </subcellularLocation>
    <subcellularLocation>
        <location evidence="1">Membrane</location>
        <topology evidence="1">Multi-pass membrane protein</topology>
    </subcellularLocation>
</comment>
<dbReference type="Pfam" id="PF00005">
    <property type="entry name" value="ABC_tran"/>
    <property type="match status" value="2"/>
</dbReference>
<feature type="domain" description="ABC transporter" evidence="13">
    <location>
        <begin position="5"/>
        <end position="245"/>
    </location>
</feature>
<dbReference type="InterPro" id="IPR017871">
    <property type="entry name" value="ABC_transporter-like_CS"/>
</dbReference>
<dbReference type="Gene3D" id="3.40.50.300">
    <property type="entry name" value="P-loop containing nucleotide triphosphate hydrolases"/>
    <property type="match status" value="2"/>
</dbReference>
<dbReference type="RefSeq" id="WP_188041125.1">
    <property type="nucleotide sequence ID" value="NZ_JACVHF010000017.1"/>
</dbReference>
<dbReference type="CDD" id="cd03225">
    <property type="entry name" value="ABC_cobalt_CbiO_domain1"/>
    <property type="match status" value="2"/>
</dbReference>
<comment type="caution">
    <text evidence="14">The sequence shown here is derived from an EMBL/GenBank/DDBJ whole genome shotgun (WGS) entry which is preliminary data.</text>
</comment>
<keyword evidence="5" id="KW-1003">Cell membrane</keyword>
<evidence type="ECO:0000256" key="5">
    <source>
        <dbReference type="ARBA" id="ARBA00022475"/>
    </source>
</evidence>
<dbReference type="SUPFAM" id="SSF52540">
    <property type="entry name" value="P-loop containing nucleoside triphosphate hydrolases"/>
    <property type="match status" value="2"/>
</dbReference>
<evidence type="ECO:0000256" key="6">
    <source>
        <dbReference type="ARBA" id="ARBA00022692"/>
    </source>
</evidence>